<keyword evidence="3" id="KW-0479">Metal-binding</keyword>
<dbReference type="GO" id="GO:0051536">
    <property type="term" value="F:iron-sulfur cluster binding"/>
    <property type="evidence" value="ECO:0007669"/>
    <property type="project" value="UniProtKB-KW"/>
</dbReference>
<dbReference type="KEGG" id="pcor:KS4_04660"/>
<dbReference type="PANTHER" id="PTHR43273">
    <property type="entry name" value="ANAEROBIC SULFATASE-MATURATING ENZYME HOMOLOG ASLB-RELATED"/>
    <property type="match status" value="1"/>
</dbReference>
<dbReference type="InterPro" id="IPR007197">
    <property type="entry name" value="rSAM"/>
</dbReference>
<name>A0A517YQD9_9BACT</name>
<keyword evidence="2" id="KW-0949">S-adenosyl-L-methionine</keyword>
<evidence type="ECO:0000259" key="7">
    <source>
        <dbReference type="PROSITE" id="PS51918"/>
    </source>
</evidence>
<gene>
    <name evidence="8" type="ORF">KS4_04660</name>
</gene>
<evidence type="ECO:0000256" key="6">
    <source>
        <dbReference type="ARBA" id="ARBA00023601"/>
    </source>
</evidence>
<dbReference type="GO" id="GO:0016491">
    <property type="term" value="F:oxidoreductase activity"/>
    <property type="evidence" value="ECO:0007669"/>
    <property type="project" value="InterPro"/>
</dbReference>
<dbReference type="CDD" id="cd01335">
    <property type="entry name" value="Radical_SAM"/>
    <property type="match status" value="1"/>
</dbReference>
<reference evidence="8 9" key="1">
    <citation type="submission" date="2019-02" db="EMBL/GenBank/DDBJ databases">
        <title>Deep-cultivation of Planctomycetes and their phenomic and genomic characterization uncovers novel biology.</title>
        <authorList>
            <person name="Wiegand S."/>
            <person name="Jogler M."/>
            <person name="Boedeker C."/>
            <person name="Pinto D."/>
            <person name="Vollmers J."/>
            <person name="Rivas-Marin E."/>
            <person name="Kohn T."/>
            <person name="Peeters S.H."/>
            <person name="Heuer A."/>
            <person name="Rast P."/>
            <person name="Oberbeckmann S."/>
            <person name="Bunk B."/>
            <person name="Jeske O."/>
            <person name="Meyerdierks A."/>
            <person name="Storesund J.E."/>
            <person name="Kallscheuer N."/>
            <person name="Luecker S."/>
            <person name="Lage O.M."/>
            <person name="Pohl T."/>
            <person name="Merkel B.J."/>
            <person name="Hornburger P."/>
            <person name="Mueller R.-W."/>
            <person name="Bruemmer F."/>
            <person name="Labrenz M."/>
            <person name="Spormann A.M."/>
            <person name="Op den Camp H."/>
            <person name="Overmann J."/>
            <person name="Amann R."/>
            <person name="Jetten M.S.M."/>
            <person name="Mascher T."/>
            <person name="Medema M.H."/>
            <person name="Devos D.P."/>
            <person name="Kaster A.-K."/>
            <person name="Ovreas L."/>
            <person name="Rohde M."/>
            <person name="Galperin M.Y."/>
            <person name="Jogler C."/>
        </authorList>
    </citation>
    <scope>NUCLEOTIDE SEQUENCE [LARGE SCALE GENOMIC DNA]</scope>
    <source>
        <strain evidence="8 9">KS4</strain>
    </source>
</reference>
<dbReference type="InterPro" id="IPR004027">
    <property type="entry name" value="SEC_C_motif"/>
</dbReference>
<comment type="cofactor">
    <cofactor evidence="1">
        <name>[4Fe-4S] cluster</name>
        <dbReference type="ChEBI" id="CHEBI:49883"/>
    </cofactor>
</comment>
<dbReference type="GO" id="GO:0046872">
    <property type="term" value="F:metal ion binding"/>
    <property type="evidence" value="ECO:0007669"/>
    <property type="project" value="UniProtKB-KW"/>
</dbReference>
<dbReference type="SFLD" id="SFLDG01386">
    <property type="entry name" value="main_SPASM_domain-containing"/>
    <property type="match status" value="1"/>
</dbReference>
<dbReference type="Gene3D" id="3.20.20.70">
    <property type="entry name" value="Aldolase class I"/>
    <property type="match status" value="1"/>
</dbReference>
<feature type="domain" description="Radical SAM core" evidence="7">
    <location>
        <begin position="7"/>
        <end position="237"/>
    </location>
</feature>
<evidence type="ECO:0000256" key="1">
    <source>
        <dbReference type="ARBA" id="ARBA00001966"/>
    </source>
</evidence>
<dbReference type="Pfam" id="PF02810">
    <property type="entry name" value="SEC-C"/>
    <property type="match status" value="1"/>
</dbReference>
<dbReference type="InterPro" id="IPR058240">
    <property type="entry name" value="rSAM_sf"/>
</dbReference>
<dbReference type="PANTHER" id="PTHR43273:SF3">
    <property type="entry name" value="ANAEROBIC SULFATASE-MATURATING ENZYME HOMOLOG ASLB-RELATED"/>
    <property type="match status" value="1"/>
</dbReference>
<dbReference type="Pfam" id="PF04055">
    <property type="entry name" value="Radical_SAM"/>
    <property type="match status" value="1"/>
</dbReference>
<protein>
    <recommendedName>
        <fullName evidence="7">Radical SAM core domain-containing protein</fullName>
    </recommendedName>
</protein>
<evidence type="ECO:0000256" key="4">
    <source>
        <dbReference type="ARBA" id="ARBA00023004"/>
    </source>
</evidence>
<evidence type="ECO:0000256" key="2">
    <source>
        <dbReference type="ARBA" id="ARBA00022691"/>
    </source>
</evidence>
<dbReference type="SUPFAM" id="SSF102114">
    <property type="entry name" value="Radical SAM enzymes"/>
    <property type="match status" value="1"/>
</dbReference>
<evidence type="ECO:0000256" key="3">
    <source>
        <dbReference type="ARBA" id="ARBA00022723"/>
    </source>
</evidence>
<dbReference type="SFLD" id="SFLDS00029">
    <property type="entry name" value="Radical_SAM"/>
    <property type="match status" value="1"/>
</dbReference>
<dbReference type="AlphaFoldDB" id="A0A517YQD9"/>
<keyword evidence="9" id="KW-1185">Reference proteome</keyword>
<sequence length="461" mass="52872">MVNQSGRINPSGASLMIKPVGAACNLDCTYCYYLPTHDVYGDRAHRMHDVILEEIFRTILPEYEDHVSICWQGGEPTLAGIEFYEKAMGWQEKYKRPGQVIENLLQTNGTLLDDEWGAFLSKNRFLVGLSCDGPPHLHDKYRYTVKGDASSDKVLRGLDVLKKHGVEYNILCVLNDVNVKHPELVYNYVTKLGSRYVQFIPAIEWEDTKEDYVQGHAAADVGLKKISPSAVEYGQFLCKAFDMWNTHHRTHLSIQLFDVMLNQYLFSRSTLCINSNACHNQLTIEYDGSVYGCDHYVNHRWQLGHVSDRDWRHKKVDDTGMVALTVSAGDEPDEDWYEGLDRDVFETFAKRKLDLPEKDCGRCEYQRFCYGGCPKHRPRRGEVTEKTVLCEGYKLFFEHAMPTLEKIATHYRHYGELPATEAEIERQKQVKSGVIRPGQKVKPNELCPCGSGMKFKKCCKN</sequence>
<dbReference type="InterPro" id="IPR013785">
    <property type="entry name" value="Aldolase_TIM"/>
</dbReference>
<accession>A0A517YQD9</accession>
<dbReference type="InterPro" id="IPR023867">
    <property type="entry name" value="Sulphatase_maturase_rSAM"/>
</dbReference>
<dbReference type="PROSITE" id="PS51918">
    <property type="entry name" value="RADICAL_SAM"/>
    <property type="match status" value="1"/>
</dbReference>
<dbReference type="SUPFAM" id="SSF103642">
    <property type="entry name" value="Sec-C motif"/>
    <property type="match status" value="1"/>
</dbReference>
<evidence type="ECO:0000313" key="8">
    <source>
        <dbReference type="EMBL" id="QDU32434.1"/>
    </source>
</evidence>
<dbReference type="SFLD" id="SFLDG01067">
    <property type="entry name" value="SPASM/twitch_domain_containing"/>
    <property type="match status" value="1"/>
</dbReference>
<evidence type="ECO:0000313" key="9">
    <source>
        <dbReference type="Proteomes" id="UP000317369"/>
    </source>
</evidence>
<keyword evidence="5" id="KW-0411">Iron-sulfur</keyword>
<evidence type="ECO:0000256" key="5">
    <source>
        <dbReference type="ARBA" id="ARBA00023014"/>
    </source>
</evidence>
<proteinExistence type="inferred from homology"/>
<keyword evidence="4" id="KW-0408">Iron</keyword>
<comment type="similarity">
    <text evidence="6">Belongs to the radical SAM superfamily. Anaerobic sulfatase-maturating enzyme family.</text>
</comment>
<dbReference type="EMBL" id="CP036425">
    <property type="protein sequence ID" value="QDU32434.1"/>
    <property type="molecule type" value="Genomic_DNA"/>
</dbReference>
<dbReference type="Proteomes" id="UP000317369">
    <property type="component" value="Chromosome"/>
</dbReference>
<organism evidence="8 9">
    <name type="scientific">Poriferisphaera corsica</name>
    <dbReference type="NCBI Taxonomy" id="2528020"/>
    <lineage>
        <taxon>Bacteria</taxon>
        <taxon>Pseudomonadati</taxon>
        <taxon>Planctomycetota</taxon>
        <taxon>Phycisphaerae</taxon>
        <taxon>Phycisphaerales</taxon>
        <taxon>Phycisphaeraceae</taxon>
        <taxon>Poriferisphaera</taxon>
    </lineage>
</organism>